<dbReference type="InterPro" id="IPR036179">
    <property type="entry name" value="Ig-like_dom_sf"/>
</dbReference>
<evidence type="ECO:0000313" key="2">
    <source>
        <dbReference type="Proteomes" id="UP001529510"/>
    </source>
</evidence>
<evidence type="ECO:0008006" key="3">
    <source>
        <dbReference type="Google" id="ProtNLM"/>
    </source>
</evidence>
<accession>A0ABD0QCV8</accession>
<proteinExistence type="predicted"/>
<reference evidence="1 2" key="1">
    <citation type="submission" date="2024-05" db="EMBL/GenBank/DDBJ databases">
        <title>Genome sequencing and assembly of Indian major carp, Cirrhinus mrigala (Hamilton, 1822).</title>
        <authorList>
            <person name="Mohindra V."/>
            <person name="Chowdhury L.M."/>
            <person name="Lal K."/>
            <person name="Jena J.K."/>
        </authorList>
    </citation>
    <scope>NUCLEOTIDE SEQUENCE [LARGE SCALE GENOMIC DNA]</scope>
    <source>
        <strain evidence="1">CM1030</strain>
        <tissue evidence="1">Blood</tissue>
    </source>
</reference>
<protein>
    <recommendedName>
        <fullName evidence="3">Ig-like domain-containing protein</fullName>
    </recommendedName>
</protein>
<comment type="caution">
    <text evidence="1">The sequence shown here is derived from an EMBL/GenBank/DDBJ whole genome shotgun (WGS) entry which is preliminary data.</text>
</comment>
<dbReference type="Gene3D" id="2.60.40.10">
    <property type="entry name" value="Immunoglobulins"/>
    <property type="match status" value="1"/>
</dbReference>
<dbReference type="AlphaFoldDB" id="A0ABD0QCV8"/>
<dbReference type="EMBL" id="JAMKFB020000009">
    <property type="protein sequence ID" value="KAL0184084.1"/>
    <property type="molecule type" value="Genomic_DNA"/>
</dbReference>
<feature type="non-terminal residue" evidence="1">
    <location>
        <position position="1"/>
    </location>
</feature>
<dbReference type="InterPro" id="IPR013783">
    <property type="entry name" value="Ig-like_fold"/>
</dbReference>
<name>A0ABD0QCV8_CIRMR</name>
<gene>
    <name evidence="1" type="ORF">M9458_019780</name>
</gene>
<keyword evidence="2" id="KW-1185">Reference proteome</keyword>
<dbReference type="SUPFAM" id="SSF48726">
    <property type="entry name" value="Immunoglobulin"/>
    <property type="match status" value="1"/>
</dbReference>
<dbReference type="Proteomes" id="UP001529510">
    <property type="component" value="Unassembled WGS sequence"/>
</dbReference>
<evidence type="ECO:0000313" key="1">
    <source>
        <dbReference type="EMBL" id="KAL0184084.1"/>
    </source>
</evidence>
<sequence length="114" mass="12614">VTFGDSFDLQCIVKPRHNPNVPAAVTWRFQPAEGAGEFRDLVTFTRDGTLQWGDQLLGLGTRTTVDRTPTNTNFRLSITRAGRKEAGTYQNYDGTWSTVANRTSNPLGISVLQP</sequence>
<organism evidence="1 2">
    <name type="scientific">Cirrhinus mrigala</name>
    <name type="common">Mrigala</name>
    <dbReference type="NCBI Taxonomy" id="683832"/>
    <lineage>
        <taxon>Eukaryota</taxon>
        <taxon>Metazoa</taxon>
        <taxon>Chordata</taxon>
        <taxon>Craniata</taxon>
        <taxon>Vertebrata</taxon>
        <taxon>Euteleostomi</taxon>
        <taxon>Actinopterygii</taxon>
        <taxon>Neopterygii</taxon>
        <taxon>Teleostei</taxon>
        <taxon>Ostariophysi</taxon>
        <taxon>Cypriniformes</taxon>
        <taxon>Cyprinidae</taxon>
        <taxon>Labeoninae</taxon>
        <taxon>Labeonini</taxon>
        <taxon>Cirrhinus</taxon>
    </lineage>
</organism>
<feature type="non-terminal residue" evidence="1">
    <location>
        <position position="114"/>
    </location>
</feature>